<comment type="similarity">
    <text evidence="2">Belongs to the TonB family.</text>
</comment>
<reference evidence="13" key="1">
    <citation type="journal article" date="2022" name="Int. J. Syst. Evol. Microbiol.">
        <title>Prevotella lacticifex sp. nov., isolated from the rumen of cows.</title>
        <authorList>
            <person name="Shinkai T."/>
            <person name="Ikeyama N."/>
            <person name="Kumagai M."/>
            <person name="Ohmori H."/>
            <person name="Sakamoto M."/>
            <person name="Ohkuma M."/>
            <person name="Mitsumori M."/>
        </authorList>
    </citation>
    <scope>NUCLEOTIDE SEQUENCE</scope>
    <source>
        <strain evidence="13">R5076</strain>
    </source>
</reference>
<dbReference type="Pfam" id="PF03544">
    <property type="entry name" value="TonB_C"/>
    <property type="match status" value="1"/>
</dbReference>
<sequence length="289" mass="32047">MAKIDLYSPQWVEMIFEGRNKEYGAYQLRKGIGKRNIWAIIIMLVAAVIIGSIIGINQIVEAQKAHEAYLAEMRASKLAEEQAKKEAQKKKDEPKPKVEEIKQEQVPEVRKTVQFTAPVIKPDEQVKNQIDLTQIKKAMDEGAAAGGQTQEGSTERTNIDSKITQTELPPPPPPQQVEEKKVEQVVESKPLTIAEKMPSFKGNVNAWLAQNIQYPAVAAENGVQGKVIVRFVVGKDGSVSQASVVRSVDPSLDREALRAVNSMPRWNPGMNNGQPAAVWFTLPVTFKLQ</sequence>
<evidence type="ECO:0000256" key="2">
    <source>
        <dbReference type="ARBA" id="ARBA00006555"/>
    </source>
</evidence>
<dbReference type="InterPro" id="IPR051045">
    <property type="entry name" value="TonB-dependent_transducer"/>
</dbReference>
<keyword evidence="14" id="KW-1185">Reference proteome</keyword>
<evidence type="ECO:0000256" key="6">
    <source>
        <dbReference type="ARBA" id="ARBA00022692"/>
    </source>
</evidence>
<proteinExistence type="inferred from homology"/>
<evidence type="ECO:0000256" key="7">
    <source>
        <dbReference type="ARBA" id="ARBA00022927"/>
    </source>
</evidence>
<keyword evidence="8 11" id="KW-1133">Transmembrane helix</keyword>
<protein>
    <submittedName>
        <fullName evidence="13">Cell envelope biogenesis protein TonB</fullName>
    </submittedName>
</protein>
<feature type="transmembrane region" description="Helical" evidence="11">
    <location>
        <begin position="37"/>
        <end position="56"/>
    </location>
</feature>
<evidence type="ECO:0000313" key="14">
    <source>
        <dbReference type="Proteomes" id="UP000825483"/>
    </source>
</evidence>
<dbReference type="Gene3D" id="3.30.1150.10">
    <property type="match status" value="1"/>
</dbReference>
<dbReference type="GO" id="GO:0055085">
    <property type="term" value="P:transmembrane transport"/>
    <property type="evidence" value="ECO:0007669"/>
    <property type="project" value="InterPro"/>
</dbReference>
<name>A0A9R1CB61_9BACT</name>
<evidence type="ECO:0000313" key="13">
    <source>
        <dbReference type="EMBL" id="GJG59457.1"/>
    </source>
</evidence>
<evidence type="ECO:0000256" key="1">
    <source>
        <dbReference type="ARBA" id="ARBA00004383"/>
    </source>
</evidence>
<dbReference type="GeneID" id="72466500"/>
<dbReference type="InterPro" id="IPR006260">
    <property type="entry name" value="TonB/TolA_C"/>
</dbReference>
<evidence type="ECO:0000256" key="8">
    <source>
        <dbReference type="ARBA" id="ARBA00022989"/>
    </source>
</evidence>
<dbReference type="RefSeq" id="WP_223925471.1">
    <property type="nucleotide sequence ID" value="NZ_BPTU01000002.1"/>
</dbReference>
<dbReference type="FunFam" id="3.30.1150.10:FF:000002">
    <property type="entry name" value="Energy transducer TonB"/>
    <property type="match status" value="1"/>
</dbReference>
<comment type="caution">
    <text evidence="13">The sequence shown here is derived from an EMBL/GenBank/DDBJ whole genome shotgun (WGS) entry which is preliminary data.</text>
</comment>
<keyword evidence="3" id="KW-0813">Transport</keyword>
<dbReference type="Proteomes" id="UP000825483">
    <property type="component" value="Unassembled WGS sequence"/>
</dbReference>
<dbReference type="SUPFAM" id="SSF74653">
    <property type="entry name" value="TolA/TonB C-terminal domain"/>
    <property type="match status" value="1"/>
</dbReference>
<dbReference type="PROSITE" id="PS52015">
    <property type="entry name" value="TONB_CTD"/>
    <property type="match status" value="1"/>
</dbReference>
<keyword evidence="6 11" id="KW-0812">Transmembrane</keyword>
<dbReference type="InterPro" id="IPR037682">
    <property type="entry name" value="TonB_C"/>
</dbReference>
<gene>
    <name evidence="13" type="ORF">PRLR5076_23080</name>
</gene>
<evidence type="ECO:0000256" key="11">
    <source>
        <dbReference type="SAM" id="Phobius"/>
    </source>
</evidence>
<keyword evidence="7" id="KW-0653">Protein transport</keyword>
<dbReference type="GO" id="GO:0098797">
    <property type="term" value="C:plasma membrane protein complex"/>
    <property type="evidence" value="ECO:0007669"/>
    <property type="project" value="TreeGrafter"/>
</dbReference>
<keyword evidence="4" id="KW-1003">Cell membrane</keyword>
<evidence type="ECO:0000256" key="4">
    <source>
        <dbReference type="ARBA" id="ARBA00022475"/>
    </source>
</evidence>
<keyword evidence="5" id="KW-0997">Cell inner membrane</keyword>
<dbReference type="GO" id="GO:0031992">
    <property type="term" value="F:energy transducer activity"/>
    <property type="evidence" value="ECO:0007669"/>
    <property type="project" value="TreeGrafter"/>
</dbReference>
<accession>A0A9R1CB61</accession>
<dbReference type="EMBL" id="BPUB01000002">
    <property type="protein sequence ID" value="GJG59457.1"/>
    <property type="molecule type" value="Genomic_DNA"/>
</dbReference>
<dbReference type="PANTHER" id="PTHR33446">
    <property type="entry name" value="PROTEIN TONB-RELATED"/>
    <property type="match status" value="1"/>
</dbReference>
<feature type="domain" description="TonB C-terminal" evidence="12">
    <location>
        <begin position="199"/>
        <end position="289"/>
    </location>
</feature>
<comment type="subcellular location">
    <subcellularLocation>
        <location evidence="1">Cell inner membrane</location>
        <topology evidence="1">Single-pass membrane protein</topology>
        <orientation evidence="1">Periplasmic side</orientation>
    </subcellularLocation>
</comment>
<dbReference type="NCBIfam" id="TIGR01352">
    <property type="entry name" value="tonB_Cterm"/>
    <property type="match status" value="1"/>
</dbReference>
<dbReference type="AlphaFoldDB" id="A0A9R1CB61"/>
<evidence type="ECO:0000256" key="9">
    <source>
        <dbReference type="ARBA" id="ARBA00023136"/>
    </source>
</evidence>
<dbReference type="GO" id="GO:0015031">
    <property type="term" value="P:protein transport"/>
    <property type="evidence" value="ECO:0007669"/>
    <property type="project" value="UniProtKB-KW"/>
</dbReference>
<evidence type="ECO:0000256" key="5">
    <source>
        <dbReference type="ARBA" id="ARBA00022519"/>
    </source>
</evidence>
<dbReference type="PANTHER" id="PTHR33446:SF2">
    <property type="entry name" value="PROTEIN TONB"/>
    <property type="match status" value="1"/>
</dbReference>
<organism evidence="13 14">
    <name type="scientific">Prevotella lacticifex</name>
    <dbReference type="NCBI Taxonomy" id="2854755"/>
    <lineage>
        <taxon>Bacteria</taxon>
        <taxon>Pseudomonadati</taxon>
        <taxon>Bacteroidota</taxon>
        <taxon>Bacteroidia</taxon>
        <taxon>Bacteroidales</taxon>
        <taxon>Prevotellaceae</taxon>
        <taxon>Prevotella</taxon>
    </lineage>
</organism>
<evidence type="ECO:0000259" key="12">
    <source>
        <dbReference type="PROSITE" id="PS52015"/>
    </source>
</evidence>
<keyword evidence="9 11" id="KW-0472">Membrane</keyword>
<evidence type="ECO:0000256" key="3">
    <source>
        <dbReference type="ARBA" id="ARBA00022448"/>
    </source>
</evidence>
<feature type="region of interest" description="Disordered" evidence="10">
    <location>
        <begin position="81"/>
        <end position="103"/>
    </location>
</feature>
<evidence type="ECO:0000256" key="10">
    <source>
        <dbReference type="SAM" id="MobiDB-lite"/>
    </source>
</evidence>